<gene>
    <name evidence="2" type="ORF">GCM10010276_86610</name>
</gene>
<reference evidence="2 3" key="1">
    <citation type="journal article" date="2019" name="Int. J. Syst. Evol. Microbiol.">
        <title>The Global Catalogue of Microorganisms (GCM) 10K type strain sequencing project: providing services to taxonomists for standard genome sequencing and annotation.</title>
        <authorList>
            <consortium name="The Broad Institute Genomics Platform"/>
            <consortium name="The Broad Institute Genome Sequencing Center for Infectious Disease"/>
            <person name="Wu L."/>
            <person name="Ma J."/>
        </authorList>
    </citation>
    <scope>NUCLEOTIDE SEQUENCE [LARGE SCALE GENOMIC DNA]</scope>
    <source>
        <strain evidence="2 3">JCM 4395</strain>
    </source>
</reference>
<evidence type="ECO:0000313" key="2">
    <source>
        <dbReference type="EMBL" id="GAA2522360.1"/>
    </source>
</evidence>
<dbReference type="EMBL" id="BAAASG010000029">
    <property type="protein sequence ID" value="GAA2522360.1"/>
    <property type="molecule type" value="Genomic_DNA"/>
</dbReference>
<proteinExistence type="predicted"/>
<keyword evidence="3" id="KW-1185">Reference proteome</keyword>
<keyword evidence="1" id="KW-1133">Transmembrane helix</keyword>
<dbReference type="RefSeq" id="WP_344406773.1">
    <property type="nucleotide sequence ID" value="NZ_BAAASG010000029.1"/>
</dbReference>
<name>A0ABN3NHC8_STRLO</name>
<keyword evidence="1" id="KW-0812">Transmembrane</keyword>
<accession>A0ABN3NHC8</accession>
<keyword evidence="1" id="KW-0472">Membrane</keyword>
<organism evidence="2 3">
    <name type="scientific">Streptomyces longisporus</name>
    <dbReference type="NCBI Taxonomy" id="1948"/>
    <lineage>
        <taxon>Bacteria</taxon>
        <taxon>Bacillati</taxon>
        <taxon>Actinomycetota</taxon>
        <taxon>Actinomycetes</taxon>
        <taxon>Kitasatosporales</taxon>
        <taxon>Streptomycetaceae</taxon>
        <taxon>Streptomyces</taxon>
    </lineage>
</organism>
<protein>
    <submittedName>
        <fullName evidence="2">Uncharacterized protein</fullName>
    </submittedName>
</protein>
<evidence type="ECO:0000256" key="1">
    <source>
        <dbReference type="SAM" id="Phobius"/>
    </source>
</evidence>
<feature type="transmembrane region" description="Helical" evidence="1">
    <location>
        <begin position="6"/>
        <end position="26"/>
    </location>
</feature>
<evidence type="ECO:0000313" key="3">
    <source>
        <dbReference type="Proteomes" id="UP001501777"/>
    </source>
</evidence>
<comment type="caution">
    <text evidence="2">The sequence shown here is derived from an EMBL/GenBank/DDBJ whole genome shotgun (WGS) entry which is preliminary data.</text>
</comment>
<dbReference type="Proteomes" id="UP001501777">
    <property type="component" value="Unassembled WGS sequence"/>
</dbReference>
<sequence length="61" mass="6643">MPIGSFVGQYSGWHGLFWALAVLSALTRPTGFTVRKAETTGVAAKRFDWVTKDRRAATSGL</sequence>